<evidence type="ECO:0000256" key="2">
    <source>
        <dbReference type="ARBA" id="ARBA00005011"/>
    </source>
</evidence>
<dbReference type="Proteomes" id="UP000825051">
    <property type="component" value="Chromosome"/>
</dbReference>
<dbReference type="CDD" id="cd00609">
    <property type="entry name" value="AAT_like"/>
    <property type="match status" value="1"/>
</dbReference>
<dbReference type="GO" id="GO:0000105">
    <property type="term" value="P:L-histidine biosynthetic process"/>
    <property type="evidence" value="ECO:0007669"/>
    <property type="project" value="UniProtKB-UniRule"/>
</dbReference>
<dbReference type="KEGG" id="ole:K0B96_14940"/>
<feature type="domain" description="Aminotransferase class I/classII large" evidence="10">
    <location>
        <begin position="36"/>
        <end position="358"/>
    </location>
</feature>
<dbReference type="PANTHER" id="PTHR43643">
    <property type="entry name" value="HISTIDINOL-PHOSPHATE AMINOTRANSFERASE 2"/>
    <property type="match status" value="1"/>
</dbReference>
<keyword evidence="5 9" id="KW-0032">Aminotransferase</keyword>
<evidence type="ECO:0000256" key="5">
    <source>
        <dbReference type="ARBA" id="ARBA00022576"/>
    </source>
</evidence>
<evidence type="ECO:0000256" key="9">
    <source>
        <dbReference type="HAMAP-Rule" id="MF_01023"/>
    </source>
</evidence>
<dbReference type="GO" id="GO:0004400">
    <property type="term" value="F:histidinol-phosphate transaminase activity"/>
    <property type="evidence" value="ECO:0007669"/>
    <property type="project" value="UniProtKB-UniRule"/>
</dbReference>
<name>A0A8F9XL06_9BACT</name>
<keyword evidence="12" id="KW-1185">Reference proteome</keyword>
<evidence type="ECO:0000256" key="7">
    <source>
        <dbReference type="ARBA" id="ARBA00022898"/>
    </source>
</evidence>
<evidence type="ECO:0000256" key="3">
    <source>
        <dbReference type="ARBA" id="ARBA00007970"/>
    </source>
</evidence>
<dbReference type="InterPro" id="IPR004839">
    <property type="entry name" value="Aminotransferase_I/II_large"/>
</dbReference>
<keyword evidence="7 9" id="KW-0663">Pyridoxal phosphate</keyword>
<proteinExistence type="inferred from homology"/>
<reference evidence="11" key="1">
    <citation type="submission" date="2021-08" db="EMBL/GenBank/DDBJ databases">
        <title>Genome of a novel bacterium of the phylum Verrucomicrobia, Oleiharenicola sp. KSB-15.</title>
        <authorList>
            <person name="Chung J.-H."/>
            <person name="Ahn J.-H."/>
            <person name="Yoon Y."/>
            <person name="Kim D.-Y."/>
            <person name="An S.-H."/>
            <person name="Park I."/>
            <person name="Yeon J."/>
        </authorList>
    </citation>
    <scope>NUCLEOTIDE SEQUENCE</scope>
    <source>
        <strain evidence="11">KSB-15</strain>
    </source>
</reference>
<protein>
    <recommendedName>
        <fullName evidence="9">Histidinol-phosphate aminotransferase</fullName>
        <ecNumber evidence="9">2.6.1.9</ecNumber>
    </recommendedName>
    <alternativeName>
        <fullName evidence="9">Imidazole acetol-phosphate transaminase</fullName>
    </alternativeName>
</protein>
<feature type="modified residue" description="N6-(pyridoxal phosphate)lysine" evidence="9">
    <location>
        <position position="226"/>
    </location>
</feature>
<dbReference type="RefSeq" id="WP_220161683.1">
    <property type="nucleotide sequence ID" value="NZ_CP080507.1"/>
</dbReference>
<sequence length="367" mass="39441">MNFAGLAKKSVLQQPVYEPGKPIEDVARELGLDPAEIIKVASNENPHGASPKALIAARAALDQAQLYPDGGCYRLRQALAKHWQLKPDQFVLGNGSNEVIELLGHVFLEPGDEVVMGAPAFVVYKLVTLLFGATPVEVPLVKYGHDLAAMRRAITPRTKLVFVATPNNPTGVTNSEAELCAFVRALPGHVVCVVDEAYAEFLAQPPDIRPLIAEGRAVIGLRTFSKIYGLAALRVGYGYGDAELIGLLERVRQPFNVNAIAQAAATAALADGEFAKRCREANAAGLEQLYAGCRSRALTYVPSAANFVLIHVGDGAAVFNGLQARGVIVRPLRGYGMPEWVRVTVGTESQNRRLLEALDDVLAARSR</sequence>
<organism evidence="11 12">
    <name type="scientific">Horticoccus luteus</name>
    <dbReference type="NCBI Taxonomy" id="2862869"/>
    <lineage>
        <taxon>Bacteria</taxon>
        <taxon>Pseudomonadati</taxon>
        <taxon>Verrucomicrobiota</taxon>
        <taxon>Opitutia</taxon>
        <taxon>Opitutales</taxon>
        <taxon>Opitutaceae</taxon>
        <taxon>Horticoccus</taxon>
    </lineage>
</organism>
<dbReference type="EC" id="2.6.1.9" evidence="9"/>
<dbReference type="PANTHER" id="PTHR43643:SF3">
    <property type="entry name" value="HISTIDINOL-PHOSPHATE AMINOTRANSFERASE"/>
    <property type="match status" value="1"/>
</dbReference>
<evidence type="ECO:0000259" key="10">
    <source>
        <dbReference type="Pfam" id="PF00155"/>
    </source>
</evidence>
<dbReference type="NCBIfam" id="TIGR01141">
    <property type="entry name" value="hisC"/>
    <property type="match status" value="1"/>
</dbReference>
<dbReference type="SUPFAM" id="SSF53383">
    <property type="entry name" value="PLP-dependent transferases"/>
    <property type="match status" value="1"/>
</dbReference>
<evidence type="ECO:0000256" key="6">
    <source>
        <dbReference type="ARBA" id="ARBA00022679"/>
    </source>
</evidence>
<dbReference type="InterPro" id="IPR015424">
    <property type="entry name" value="PyrdxlP-dep_Trfase"/>
</dbReference>
<dbReference type="Gene3D" id="3.90.1150.10">
    <property type="entry name" value="Aspartate Aminotransferase, domain 1"/>
    <property type="match status" value="1"/>
</dbReference>
<accession>A0A8F9XL06</accession>
<dbReference type="InterPro" id="IPR050106">
    <property type="entry name" value="HistidinolP_aminotransfase"/>
</dbReference>
<dbReference type="Pfam" id="PF00155">
    <property type="entry name" value="Aminotran_1_2"/>
    <property type="match status" value="1"/>
</dbReference>
<evidence type="ECO:0000313" key="12">
    <source>
        <dbReference type="Proteomes" id="UP000825051"/>
    </source>
</evidence>
<comment type="pathway">
    <text evidence="2 9">Amino-acid biosynthesis; L-histidine biosynthesis; L-histidine from 5-phospho-alpha-D-ribose 1-diphosphate: step 7/9.</text>
</comment>
<dbReference type="EMBL" id="CP080507">
    <property type="protein sequence ID" value="QYM78579.1"/>
    <property type="molecule type" value="Genomic_DNA"/>
</dbReference>
<comment type="cofactor">
    <cofactor evidence="1 9">
        <name>pyridoxal 5'-phosphate</name>
        <dbReference type="ChEBI" id="CHEBI:597326"/>
    </cofactor>
</comment>
<keyword evidence="9" id="KW-0368">Histidine biosynthesis</keyword>
<dbReference type="InterPro" id="IPR015421">
    <property type="entry name" value="PyrdxlP-dep_Trfase_major"/>
</dbReference>
<comment type="catalytic activity">
    <reaction evidence="8 9">
        <text>L-histidinol phosphate + 2-oxoglutarate = 3-(imidazol-4-yl)-2-oxopropyl phosphate + L-glutamate</text>
        <dbReference type="Rhea" id="RHEA:23744"/>
        <dbReference type="ChEBI" id="CHEBI:16810"/>
        <dbReference type="ChEBI" id="CHEBI:29985"/>
        <dbReference type="ChEBI" id="CHEBI:57766"/>
        <dbReference type="ChEBI" id="CHEBI:57980"/>
        <dbReference type="EC" id="2.6.1.9"/>
    </reaction>
</comment>
<dbReference type="Gene3D" id="3.40.640.10">
    <property type="entry name" value="Type I PLP-dependent aspartate aminotransferase-like (Major domain)"/>
    <property type="match status" value="1"/>
</dbReference>
<dbReference type="HAMAP" id="MF_01023">
    <property type="entry name" value="HisC_aminotrans_2"/>
    <property type="match status" value="1"/>
</dbReference>
<dbReference type="InterPro" id="IPR015422">
    <property type="entry name" value="PyrdxlP-dep_Trfase_small"/>
</dbReference>
<gene>
    <name evidence="9 11" type="primary">hisC</name>
    <name evidence="11" type="ORF">K0B96_14940</name>
</gene>
<evidence type="ECO:0000256" key="4">
    <source>
        <dbReference type="ARBA" id="ARBA00011738"/>
    </source>
</evidence>
<evidence type="ECO:0000313" key="11">
    <source>
        <dbReference type="EMBL" id="QYM78579.1"/>
    </source>
</evidence>
<dbReference type="UniPathway" id="UPA00031">
    <property type="reaction ID" value="UER00012"/>
</dbReference>
<comment type="similarity">
    <text evidence="3 9">Belongs to the class-II pyridoxal-phosphate-dependent aminotransferase family. Histidinol-phosphate aminotransferase subfamily.</text>
</comment>
<evidence type="ECO:0000256" key="8">
    <source>
        <dbReference type="ARBA" id="ARBA00047481"/>
    </source>
</evidence>
<dbReference type="InterPro" id="IPR005861">
    <property type="entry name" value="HisP_aminotrans"/>
</dbReference>
<keyword evidence="6 9" id="KW-0808">Transferase</keyword>
<evidence type="ECO:0000256" key="1">
    <source>
        <dbReference type="ARBA" id="ARBA00001933"/>
    </source>
</evidence>
<keyword evidence="9" id="KW-0028">Amino-acid biosynthesis</keyword>
<dbReference type="GO" id="GO:0030170">
    <property type="term" value="F:pyridoxal phosphate binding"/>
    <property type="evidence" value="ECO:0007669"/>
    <property type="project" value="InterPro"/>
</dbReference>
<dbReference type="AlphaFoldDB" id="A0A8F9XL06"/>
<comment type="subunit">
    <text evidence="4 9">Homodimer.</text>
</comment>